<keyword evidence="5" id="KW-0808">Transferase</keyword>
<evidence type="ECO:0000256" key="1">
    <source>
        <dbReference type="ARBA" id="ARBA00000085"/>
    </source>
</evidence>
<dbReference type="SMART" id="SM00387">
    <property type="entry name" value="HATPase_c"/>
    <property type="match status" value="1"/>
</dbReference>
<dbReference type="SUPFAM" id="SSF47384">
    <property type="entry name" value="Homodimeric domain of signal transducing histidine kinase"/>
    <property type="match status" value="1"/>
</dbReference>
<keyword evidence="13" id="KW-1185">Reference proteome</keyword>
<reference evidence="12 13" key="1">
    <citation type="submission" date="2018-09" db="EMBL/GenBank/DDBJ databases">
        <title>Altererythrobacter sp.Ery1 and Ery12, the genome sequencing of novel strains in genus Alterythrobacter.</title>
        <authorList>
            <person name="Cheng H."/>
            <person name="Wu Y.-H."/>
            <person name="Fang C."/>
            <person name="Xu X.-W."/>
        </authorList>
    </citation>
    <scope>NUCLEOTIDE SEQUENCE [LARGE SCALE GENOMIC DNA]</scope>
    <source>
        <strain evidence="12 13">Ery12</strain>
    </source>
</reference>
<dbReference type="CDD" id="cd00082">
    <property type="entry name" value="HisKA"/>
    <property type="match status" value="1"/>
</dbReference>
<dbReference type="CDD" id="cd00075">
    <property type="entry name" value="HATPase"/>
    <property type="match status" value="1"/>
</dbReference>
<dbReference type="EC" id="2.7.13.3" evidence="3"/>
<accession>A0A419R2N4</accession>
<gene>
    <name evidence="12" type="ORF">D6858_07845</name>
</gene>
<organism evidence="12 13">
    <name type="scientific">Tsuneonella suprasediminis</name>
    <dbReference type="NCBI Taxonomy" id="2306996"/>
    <lineage>
        <taxon>Bacteria</taxon>
        <taxon>Pseudomonadati</taxon>
        <taxon>Pseudomonadota</taxon>
        <taxon>Alphaproteobacteria</taxon>
        <taxon>Sphingomonadales</taxon>
        <taxon>Erythrobacteraceae</taxon>
        <taxon>Tsuneonella</taxon>
    </lineage>
</organism>
<dbReference type="InterPro" id="IPR036097">
    <property type="entry name" value="HisK_dim/P_sf"/>
</dbReference>
<evidence type="ECO:0000256" key="4">
    <source>
        <dbReference type="ARBA" id="ARBA00022553"/>
    </source>
</evidence>
<keyword evidence="9 10" id="KW-0472">Membrane</keyword>
<dbReference type="InterPro" id="IPR004358">
    <property type="entry name" value="Sig_transdc_His_kin-like_C"/>
</dbReference>
<dbReference type="Proteomes" id="UP000284322">
    <property type="component" value="Unassembled WGS sequence"/>
</dbReference>
<evidence type="ECO:0000256" key="2">
    <source>
        <dbReference type="ARBA" id="ARBA00004370"/>
    </source>
</evidence>
<dbReference type="GO" id="GO:0000155">
    <property type="term" value="F:phosphorelay sensor kinase activity"/>
    <property type="evidence" value="ECO:0007669"/>
    <property type="project" value="InterPro"/>
</dbReference>
<comment type="subcellular location">
    <subcellularLocation>
        <location evidence="2">Membrane</location>
    </subcellularLocation>
</comment>
<keyword evidence="6 10" id="KW-0812">Transmembrane</keyword>
<evidence type="ECO:0000256" key="8">
    <source>
        <dbReference type="ARBA" id="ARBA00022989"/>
    </source>
</evidence>
<dbReference type="PANTHER" id="PTHR45436">
    <property type="entry name" value="SENSOR HISTIDINE KINASE YKOH"/>
    <property type="match status" value="1"/>
</dbReference>
<evidence type="ECO:0000256" key="5">
    <source>
        <dbReference type="ARBA" id="ARBA00022679"/>
    </source>
</evidence>
<evidence type="ECO:0000259" key="11">
    <source>
        <dbReference type="PROSITE" id="PS50109"/>
    </source>
</evidence>
<dbReference type="SUPFAM" id="SSF55874">
    <property type="entry name" value="ATPase domain of HSP90 chaperone/DNA topoisomerase II/histidine kinase"/>
    <property type="match status" value="1"/>
</dbReference>
<evidence type="ECO:0000256" key="6">
    <source>
        <dbReference type="ARBA" id="ARBA00022692"/>
    </source>
</evidence>
<dbReference type="GO" id="GO:0005886">
    <property type="term" value="C:plasma membrane"/>
    <property type="evidence" value="ECO:0007669"/>
    <property type="project" value="TreeGrafter"/>
</dbReference>
<evidence type="ECO:0000256" key="10">
    <source>
        <dbReference type="SAM" id="Phobius"/>
    </source>
</evidence>
<dbReference type="InterPro" id="IPR003661">
    <property type="entry name" value="HisK_dim/P_dom"/>
</dbReference>
<keyword evidence="7 12" id="KW-0418">Kinase</keyword>
<keyword evidence="4" id="KW-0597">Phosphoprotein</keyword>
<dbReference type="InterPro" id="IPR036890">
    <property type="entry name" value="HATPase_C_sf"/>
</dbReference>
<dbReference type="InterPro" id="IPR005467">
    <property type="entry name" value="His_kinase_dom"/>
</dbReference>
<dbReference type="EMBL" id="RAHJ01000018">
    <property type="protein sequence ID" value="RJX68238.1"/>
    <property type="molecule type" value="Genomic_DNA"/>
</dbReference>
<evidence type="ECO:0000256" key="3">
    <source>
        <dbReference type="ARBA" id="ARBA00012438"/>
    </source>
</evidence>
<evidence type="ECO:0000313" key="13">
    <source>
        <dbReference type="Proteomes" id="UP000284322"/>
    </source>
</evidence>
<proteinExistence type="predicted"/>
<name>A0A419R2N4_9SPHN</name>
<sequence>MLGLWWVTDQTIRETLATSTRNNVDVDLAGLIDIHASGGRSELERRIADRLAVVPVDGSRPHYLLADAKGGAIAGDIQSWPALDPAISESGTIPIGDRTQAYARATLIAPGLRLLVAHEPLDEGPLLARVATVFLLGGAIFVACIALFAQAASGRIRQRVSQVSSAFRASDDDALKRLTMPDRPDEIDRIASQAADAIKRARQLSEANRETSEQIAHEIRTPLMHLDTRLVKALKQQGSDPTTAAHLAEARGEIRRLVGTLEALLDIASSKARTGDSQGMKPVDLSTMVSGICELYADSAEEAGYDFQWQIAPDVTMIGDAAQLGRIVTNLLDNAFKYNRDNGAIRVELAPGPVLTVSDDGPGIPDADRERVFDRFYRGKAASGGQSGSGLGLALARAIAARHGLQIHLVPGTIGARFVVEPESEDAV</sequence>
<dbReference type="Gene3D" id="3.30.565.10">
    <property type="entry name" value="Histidine kinase-like ATPase, C-terminal domain"/>
    <property type="match status" value="1"/>
</dbReference>
<feature type="domain" description="Histidine kinase" evidence="11">
    <location>
        <begin position="214"/>
        <end position="414"/>
    </location>
</feature>
<dbReference type="AlphaFoldDB" id="A0A419R2N4"/>
<dbReference type="Gene3D" id="1.10.287.130">
    <property type="match status" value="1"/>
</dbReference>
<dbReference type="OrthoDB" id="9815202at2"/>
<evidence type="ECO:0000256" key="7">
    <source>
        <dbReference type="ARBA" id="ARBA00022777"/>
    </source>
</evidence>
<dbReference type="PANTHER" id="PTHR45436:SF8">
    <property type="entry name" value="HISTIDINE KINASE"/>
    <property type="match status" value="1"/>
</dbReference>
<feature type="transmembrane region" description="Helical" evidence="10">
    <location>
        <begin position="126"/>
        <end position="149"/>
    </location>
</feature>
<evidence type="ECO:0000256" key="9">
    <source>
        <dbReference type="ARBA" id="ARBA00023136"/>
    </source>
</evidence>
<dbReference type="PRINTS" id="PR00344">
    <property type="entry name" value="BCTRLSENSOR"/>
</dbReference>
<comment type="caution">
    <text evidence="12">The sequence shown here is derived from an EMBL/GenBank/DDBJ whole genome shotgun (WGS) entry which is preliminary data.</text>
</comment>
<protein>
    <recommendedName>
        <fullName evidence="3">histidine kinase</fullName>
        <ecNumber evidence="3">2.7.13.3</ecNumber>
    </recommendedName>
</protein>
<dbReference type="InterPro" id="IPR050428">
    <property type="entry name" value="TCS_sensor_his_kinase"/>
</dbReference>
<dbReference type="InterPro" id="IPR003594">
    <property type="entry name" value="HATPase_dom"/>
</dbReference>
<comment type="catalytic activity">
    <reaction evidence="1">
        <text>ATP + protein L-histidine = ADP + protein N-phospho-L-histidine.</text>
        <dbReference type="EC" id="2.7.13.3"/>
    </reaction>
</comment>
<dbReference type="Pfam" id="PF02518">
    <property type="entry name" value="HATPase_c"/>
    <property type="match status" value="1"/>
</dbReference>
<dbReference type="PROSITE" id="PS50109">
    <property type="entry name" value="HIS_KIN"/>
    <property type="match status" value="1"/>
</dbReference>
<evidence type="ECO:0000313" key="12">
    <source>
        <dbReference type="EMBL" id="RJX68238.1"/>
    </source>
</evidence>
<keyword evidence="8 10" id="KW-1133">Transmembrane helix</keyword>